<accession>A0A069QEI2</accession>
<name>A0A069QEI2_HOYLO</name>
<evidence type="ECO:0000313" key="1">
    <source>
        <dbReference type="EMBL" id="KDR51087.1"/>
    </source>
</evidence>
<gene>
    <name evidence="1" type="ORF">HMPREF1991_02874</name>
</gene>
<keyword evidence="2" id="KW-1185">Reference proteome</keyword>
<dbReference type="HOGENOM" id="CLU_3274530_0_0_10"/>
<dbReference type="PATRIC" id="fig|1122985.7.peg.2971"/>
<reference evidence="1 2" key="1">
    <citation type="submission" date="2013-08" db="EMBL/GenBank/DDBJ databases">
        <authorList>
            <person name="Weinstock G."/>
            <person name="Sodergren E."/>
            <person name="Wylie T."/>
            <person name="Fulton L."/>
            <person name="Fulton R."/>
            <person name="Fronick C."/>
            <person name="O'Laughlin M."/>
            <person name="Godfrey J."/>
            <person name="Miner T."/>
            <person name="Herter B."/>
            <person name="Appelbaum E."/>
            <person name="Cordes M."/>
            <person name="Lek S."/>
            <person name="Wollam A."/>
            <person name="Pepin K.H."/>
            <person name="Palsikar V.B."/>
            <person name="Mitreva M."/>
            <person name="Wilson R.K."/>
        </authorList>
    </citation>
    <scope>NUCLEOTIDE SEQUENCE [LARGE SCALE GENOMIC DNA]</scope>
    <source>
        <strain evidence="1 2">ATCC 15930</strain>
    </source>
</reference>
<comment type="caution">
    <text evidence="1">The sequence shown here is derived from an EMBL/GenBank/DDBJ whole genome shotgun (WGS) entry which is preliminary data.</text>
</comment>
<protein>
    <submittedName>
        <fullName evidence="1">Uncharacterized protein</fullName>
    </submittedName>
</protein>
<evidence type="ECO:0000313" key="2">
    <source>
        <dbReference type="Proteomes" id="UP000027442"/>
    </source>
</evidence>
<sequence length="41" mass="4876">MRESLSFSPLSFIFGTENYSYSGPNAHHLNRNNHSRLWHRD</sequence>
<organism evidence="1 2">
    <name type="scientific">Hoylesella loescheii DSM 19665 = JCM 12249 = ATCC 15930</name>
    <dbReference type="NCBI Taxonomy" id="1122985"/>
    <lineage>
        <taxon>Bacteria</taxon>
        <taxon>Pseudomonadati</taxon>
        <taxon>Bacteroidota</taxon>
        <taxon>Bacteroidia</taxon>
        <taxon>Bacteroidales</taxon>
        <taxon>Prevotellaceae</taxon>
        <taxon>Hoylesella</taxon>
    </lineage>
</organism>
<proteinExistence type="predicted"/>
<dbReference type="Proteomes" id="UP000027442">
    <property type="component" value="Unassembled WGS sequence"/>
</dbReference>
<dbReference type="EMBL" id="JNGW01000123">
    <property type="protein sequence ID" value="KDR51087.1"/>
    <property type="molecule type" value="Genomic_DNA"/>
</dbReference>
<dbReference type="AlphaFoldDB" id="A0A069QEI2"/>